<evidence type="ECO:0000256" key="1">
    <source>
        <dbReference type="ARBA" id="ARBA00004651"/>
    </source>
</evidence>
<keyword evidence="3" id="KW-0813">Transport</keyword>
<keyword evidence="11" id="KW-1185">Reference proteome</keyword>
<feature type="domain" description="EamA" evidence="9">
    <location>
        <begin position="2"/>
        <end position="138"/>
    </location>
</feature>
<evidence type="ECO:0000256" key="6">
    <source>
        <dbReference type="ARBA" id="ARBA00022989"/>
    </source>
</evidence>
<evidence type="ECO:0000256" key="2">
    <source>
        <dbReference type="ARBA" id="ARBA00007362"/>
    </source>
</evidence>
<comment type="similarity">
    <text evidence="2">Belongs to the EamA transporter family.</text>
</comment>
<feature type="transmembrane region" description="Helical" evidence="8">
    <location>
        <begin position="173"/>
        <end position="191"/>
    </location>
</feature>
<evidence type="ECO:0000256" key="7">
    <source>
        <dbReference type="ARBA" id="ARBA00023136"/>
    </source>
</evidence>
<keyword evidence="7 8" id="KW-0472">Membrane</keyword>
<dbReference type="InterPro" id="IPR004626">
    <property type="entry name" value="RarD"/>
</dbReference>
<proteinExistence type="inferred from homology"/>
<dbReference type="NCBIfam" id="TIGR00688">
    <property type="entry name" value="rarD"/>
    <property type="match status" value="1"/>
</dbReference>
<dbReference type="EMBL" id="JAEHHL010000001">
    <property type="protein sequence ID" value="MBK0397811.1"/>
    <property type="molecule type" value="Genomic_DNA"/>
</dbReference>
<keyword evidence="5 8" id="KW-0812">Transmembrane</keyword>
<dbReference type="InterPro" id="IPR037185">
    <property type="entry name" value="EmrE-like"/>
</dbReference>
<dbReference type="RefSeq" id="WP_200605994.1">
    <property type="nucleotide sequence ID" value="NZ_JAEHHL010000001.1"/>
</dbReference>
<feature type="transmembrane region" description="Helical" evidence="8">
    <location>
        <begin position="269"/>
        <end position="289"/>
    </location>
</feature>
<evidence type="ECO:0000313" key="10">
    <source>
        <dbReference type="EMBL" id="MBK0397811.1"/>
    </source>
</evidence>
<reference evidence="10" key="1">
    <citation type="submission" date="2020-12" db="EMBL/GenBank/DDBJ databases">
        <title>Bacterial taxonomy.</title>
        <authorList>
            <person name="Pan X."/>
        </authorList>
    </citation>
    <scope>NUCLEOTIDE SEQUENCE</scope>
    <source>
        <strain evidence="10">M0105</strain>
    </source>
</reference>
<dbReference type="PANTHER" id="PTHR22911">
    <property type="entry name" value="ACYL-MALONYL CONDENSING ENZYME-RELATED"/>
    <property type="match status" value="1"/>
</dbReference>
<gene>
    <name evidence="10" type="primary">rarD</name>
    <name evidence="10" type="ORF">H0I76_01295</name>
</gene>
<feature type="transmembrane region" description="Helical" evidence="8">
    <location>
        <begin position="244"/>
        <end position="263"/>
    </location>
</feature>
<organism evidence="10 11">
    <name type="scientific">Thermohalobaculum xanthum</name>
    <dbReference type="NCBI Taxonomy" id="2753746"/>
    <lineage>
        <taxon>Bacteria</taxon>
        <taxon>Pseudomonadati</taxon>
        <taxon>Pseudomonadota</taxon>
        <taxon>Alphaproteobacteria</taxon>
        <taxon>Rhodobacterales</taxon>
        <taxon>Paracoccaceae</taxon>
        <taxon>Thermohalobaculum</taxon>
    </lineage>
</organism>
<feature type="transmembrane region" description="Helical" evidence="8">
    <location>
        <begin position="211"/>
        <end position="232"/>
    </location>
</feature>
<accession>A0A8J7M3T5</accession>
<comment type="caution">
    <text evidence="10">The sequence shown here is derived from an EMBL/GenBank/DDBJ whole genome shotgun (WGS) entry which is preliminary data.</text>
</comment>
<dbReference type="Pfam" id="PF00892">
    <property type="entry name" value="EamA"/>
    <property type="match status" value="1"/>
</dbReference>
<feature type="transmembrane region" description="Helical" evidence="8">
    <location>
        <begin position="70"/>
        <end position="91"/>
    </location>
</feature>
<protein>
    <submittedName>
        <fullName evidence="10">EamA family transporter RarD</fullName>
    </submittedName>
</protein>
<feature type="transmembrane region" description="Helical" evidence="8">
    <location>
        <begin position="145"/>
        <end position="161"/>
    </location>
</feature>
<name>A0A8J7M3T5_9RHOB</name>
<evidence type="ECO:0000256" key="8">
    <source>
        <dbReference type="SAM" id="Phobius"/>
    </source>
</evidence>
<dbReference type="SUPFAM" id="SSF103481">
    <property type="entry name" value="Multidrug resistance efflux transporter EmrE"/>
    <property type="match status" value="2"/>
</dbReference>
<comment type="subcellular location">
    <subcellularLocation>
        <location evidence="1">Cell membrane</location>
        <topology evidence="1">Multi-pass membrane protein</topology>
    </subcellularLocation>
</comment>
<evidence type="ECO:0000256" key="5">
    <source>
        <dbReference type="ARBA" id="ARBA00022692"/>
    </source>
</evidence>
<feature type="transmembrane region" description="Helical" evidence="8">
    <location>
        <begin position="32"/>
        <end position="50"/>
    </location>
</feature>
<feature type="transmembrane region" description="Helical" evidence="8">
    <location>
        <begin position="122"/>
        <end position="139"/>
    </location>
</feature>
<evidence type="ECO:0000256" key="3">
    <source>
        <dbReference type="ARBA" id="ARBA00022448"/>
    </source>
</evidence>
<keyword evidence="4" id="KW-1003">Cell membrane</keyword>
<feature type="transmembrane region" description="Helical" evidence="8">
    <location>
        <begin position="97"/>
        <end position="115"/>
    </location>
</feature>
<evidence type="ECO:0000313" key="11">
    <source>
        <dbReference type="Proteomes" id="UP000655420"/>
    </source>
</evidence>
<sequence>MAGLWAAVTAATIWGFAPLFFALLRHVPAEELLAHRIIWAAVFVGGFCLLTGRTERIRAALADRSERRVLALSALLIGANWFIFLMAIQAGRVAECGIGYYIMPLVGVVLGVMVLGERLDRAQWAAVALAGLAVVVLSVGTGTAPWLPLSLALSFSVYGLLRKRAATGAISGFVVETLVLVPLALAWVWGADALGWSGLSGLQGGHFGTDLETSLLLIAAGPVTGVPLILFAEAARRLNYSTTGLILYIGPTLQVLLAVTVLGEHLTDWHAVALPMIWAALALYSASAYRRDRASRRALTAASTVSTTVR</sequence>
<dbReference type="Proteomes" id="UP000655420">
    <property type="component" value="Unassembled WGS sequence"/>
</dbReference>
<dbReference type="InterPro" id="IPR000620">
    <property type="entry name" value="EamA_dom"/>
</dbReference>
<dbReference type="GO" id="GO:0005886">
    <property type="term" value="C:plasma membrane"/>
    <property type="evidence" value="ECO:0007669"/>
    <property type="project" value="UniProtKB-SubCell"/>
</dbReference>
<dbReference type="AlphaFoldDB" id="A0A8J7M3T5"/>
<evidence type="ECO:0000256" key="4">
    <source>
        <dbReference type="ARBA" id="ARBA00022475"/>
    </source>
</evidence>
<keyword evidence="6 8" id="KW-1133">Transmembrane helix</keyword>
<dbReference type="PANTHER" id="PTHR22911:SF137">
    <property type="entry name" value="SOLUTE CARRIER FAMILY 35 MEMBER G2-RELATED"/>
    <property type="match status" value="1"/>
</dbReference>
<evidence type="ECO:0000259" key="9">
    <source>
        <dbReference type="Pfam" id="PF00892"/>
    </source>
</evidence>